<dbReference type="GO" id="GO:0071555">
    <property type="term" value="P:cell wall organization"/>
    <property type="evidence" value="ECO:0007669"/>
    <property type="project" value="UniProtKB-KW"/>
</dbReference>
<dbReference type="GO" id="GO:0006508">
    <property type="term" value="P:proteolysis"/>
    <property type="evidence" value="ECO:0007669"/>
    <property type="project" value="InterPro"/>
</dbReference>
<dbReference type="SUPFAM" id="SSF56601">
    <property type="entry name" value="beta-lactamase/transpeptidase-like"/>
    <property type="match status" value="1"/>
</dbReference>
<evidence type="ECO:0000256" key="10">
    <source>
        <dbReference type="SAM" id="Phobius"/>
    </source>
</evidence>
<keyword evidence="10" id="KW-0812">Transmembrane</keyword>
<dbReference type="InterPro" id="IPR001967">
    <property type="entry name" value="Peptidase_S11_N"/>
</dbReference>
<dbReference type="InterPro" id="IPR000871">
    <property type="entry name" value="Beta-lactam_class-A"/>
</dbReference>
<dbReference type="Pfam" id="PF00768">
    <property type="entry name" value="Peptidase_S11"/>
    <property type="match status" value="1"/>
</dbReference>
<dbReference type="AlphaFoldDB" id="A0A1F5P408"/>
<comment type="caution">
    <text evidence="12">The sequence shown here is derived from an EMBL/GenBank/DDBJ whole genome shotgun (WGS) entry which is preliminary data.</text>
</comment>
<evidence type="ECO:0000256" key="3">
    <source>
        <dbReference type="ARBA" id="ARBA00022801"/>
    </source>
</evidence>
<keyword evidence="6" id="KW-0961">Cell wall biogenesis/degradation</keyword>
<evidence type="ECO:0000256" key="8">
    <source>
        <dbReference type="PIRSR" id="PIRSR618044-2"/>
    </source>
</evidence>
<sequence>MNKDINQRHLKRLFYLLRDRGLLIMCLLALVSLLNFFEVNQGARGMVQGALIDIEKRTPPPLAETINSLPILSDSDLALTAQAALVFDLDNNRLVYAVNAEKRLPVASLTKLTTALLASRHLSPDQVIAVNEQNIANIASPRLGLVLGEQISVAALMEGMLVASANDAAEVLAAAIGGGDRQKTIVMMNSLALNLGLRDTSYANPTGFDDPKAYSTAKDILALVLEIGRNPWLVSVLSETGGQVTSVDGRYSHSFNTTNSLLRNSHQYVTGGKTGYTDEARGNLVVFAENMKGTQMAAVVLGSDDREADMSRLLELTFNKYDF</sequence>
<evidence type="ECO:0000256" key="1">
    <source>
        <dbReference type="ARBA" id="ARBA00007164"/>
    </source>
</evidence>
<dbReference type="EMBL" id="MFES01000038">
    <property type="protein sequence ID" value="OGE84649.1"/>
    <property type="molecule type" value="Genomic_DNA"/>
</dbReference>
<dbReference type="Gene3D" id="3.40.710.10">
    <property type="entry name" value="DD-peptidase/beta-lactamase superfamily"/>
    <property type="match status" value="1"/>
</dbReference>
<evidence type="ECO:0000313" key="13">
    <source>
        <dbReference type="Proteomes" id="UP000176786"/>
    </source>
</evidence>
<comment type="similarity">
    <text evidence="1 9">Belongs to the peptidase S11 family.</text>
</comment>
<dbReference type="PANTHER" id="PTHR35333:SF4">
    <property type="entry name" value="SLR0121 PROTEIN"/>
    <property type="match status" value="1"/>
</dbReference>
<evidence type="ECO:0000256" key="5">
    <source>
        <dbReference type="ARBA" id="ARBA00022984"/>
    </source>
</evidence>
<dbReference type="GO" id="GO:0009002">
    <property type="term" value="F:serine-type D-Ala-D-Ala carboxypeptidase activity"/>
    <property type="evidence" value="ECO:0007669"/>
    <property type="project" value="InterPro"/>
</dbReference>
<feature type="active site" description="Acyl-ester intermediate" evidence="7">
    <location>
        <position position="108"/>
    </location>
</feature>
<feature type="active site" evidence="7">
    <location>
        <position position="164"/>
    </location>
</feature>
<proteinExistence type="inferred from homology"/>
<feature type="domain" description="Peptidase S11 D-alanyl-D-alanine carboxypeptidase A N-terminal" evidence="11">
    <location>
        <begin position="76"/>
        <end position="304"/>
    </location>
</feature>
<protein>
    <recommendedName>
        <fullName evidence="11">Peptidase S11 D-alanyl-D-alanine carboxypeptidase A N-terminal domain-containing protein</fullName>
    </recommendedName>
</protein>
<evidence type="ECO:0000256" key="9">
    <source>
        <dbReference type="RuleBase" id="RU004016"/>
    </source>
</evidence>
<feature type="transmembrane region" description="Helical" evidence="10">
    <location>
        <begin position="21"/>
        <end position="37"/>
    </location>
</feature>
<reference evidence="12 13" key="1">
    <citation type="journal article" date="2016" name="Nat. Commun.">
        <title>Thousands of microbial genomes shed light on interconnected biogeochemical processes in an aquifer system.</title>
        <authorList>
            <person name="Anantharaman K."/>
            <person name="Brown C.T."/>
            <person name="Hug L.A."/>
            <person name="Sharon I."/>
            <person name="Castelle C.J."/>
            <person name="Probst A.J."/>
            <person name="Thomas B.C."/>
            <person name="Singh A."/>
            <person name="Wilkins M.J."/>
            <person name="Karaoz U."/>
            <person name="Brodie E.L."/>
            <person name="Williams K.H."/>
            <person name="Hubbard S.S."/>
            <person name="Banfield J.F."/>
        </authorList>
    </citation>
    <scope>NUCLEOTIDE SEQUENCE [LARGE SCALE GENOMIC DNA]</scope>
</reference>
<dbReference type="PANTHER" id="PTHR35333">
    <property type="entry name" value="BETA-LACTAMASE"/>
    <property type="match status" value="1"/>
</dbReference>
<dbReference type="GO" id="GO:0046677">
    <property type="term" value="P:response to antibiotic"/>
    <property type="evidence" value="ECO:0007669"/>
    <property type="project" value="InterPro"/>
</dbReference>
<name>A0A1F5P408_9BACT</name>
<keyword evidence="4" id="KW-0133">Cell shape</keyword>
<dbReference type="STRING" id="1817832.A3J48_03650"/>
<dbReference type="Proteomes" id="UP000176786">
    <property type="component" value="Unassembled WGS sequence"/>
</dbReference>
<gene>
    <name evidence="12" type="ORF">A3J48_03650</name>
</gene>
<keyword evidence="2" id="KW-0732">Signal</keyword>
<evidence type="ECO:0000256" key="6">
    <source>
        <dbReference type="ARBA" id="ARBA00023316"/>
    </source>
</evidence>
<keyword evidence="10" id="KW-0472">Membrane</keyword>
<dbReference type="GO" id="GO:0008800">
    <property type="term" value="F:beta-lactamase activity"/>
    <property type="evidence" value="ECO:0007669"/>
    <property type="project" value="InterPro"/>
</dbReference>
<organism evidence="12 13">
    <name type="scientific">Candidatus Doudnabacteria bacterium RIFCSPHIGHO2_02_FULL_46_11</name>
    <dbReference type="NCBI Taxonomy" id="1817832"/>
    <lineage>
        <taxon>Bacteria</taxon>
        <taxon>Candidatus Doudnaibacteriota</taxon>
    </lineage>
</organism>
<dbReference type="InterPro" id="IPR018044">
    <property type="entry name" value="Peptidase_S11"/>
</dbReference>
<keyword evidence="10" id="KW-1133">Transmembrane helix</keyword>
<dbReference type="GO" id="GO:0030655">
    <property type="term" value="P:beta-lactam antibiotic catabolic process"/>
    <property type="evidence" value="ECO:0007669"/>
    <property type="project" value="InterPro"/>
</dbReference>
<evidence type="ECO:0000313" key="12">
    <source>
        <dbReference type="EMBL" id="OGE84649.1"/>
    </source>
</evidence>
<keyword evidence="3" id="KW-0378">Hydrolase</keyword>
<dbReference type="PRINTS" id="PR00725">
    <property type="entry name" value="DADACBPTASE1"/>
</dbReference>
<feature type="active site" description="Proton acceptor" evidence="7">
    <location>
        <position position="111"/>
    </location>
</feature>
<keyword evidence="5" id="KW-0573">Peptidoglycan synthesis</keyword>
<dbReference type="GO" id="GO:0009252">
    <property type="term" value="P:peptidoglycan biosynthetic process"/>
    <property type="evidence" value="ECO:0007669"/>
    <property type="project" value="UniProtKB-KW"/>
</dbReference>
<accession>A0A1F5P408</accession>
<dbReference type="GO" id="GO:0008360">
    <property type="term" value="P:regulation of cell shape"/>
    <property type="evidence" value="ECO:0007669"/>
    <property type="project" value="UniProtKB-KW"/>
</dbReference>
<dbReference type="InterPro" id="IPR012338">
    <property type="entry name" value="Beta-lactam/transpept-like"/>
</dbReference>
<evidence type="ECO:0000256" key="7">
    <source>
        <dbReference type="PIRSR" id="PIRSR618044-1"/>
    </source>
</evidence>
<evidence type="ECO:0000256" key="2">
    <source>
        <dbReference type="ARBA" id="ARBA00022729"/>
    </source>
</evidence>
<evidence type="ECO:0000259" key="11">
    <source>
        <dbReference type="Pfam" id="PF00768"/>
    </source>
</evidence>
<feature type="binding site" evidence="8">
    <location>
        <position position="273"/>
    </location>
    <ligand>
        <name>substrate</name>
    </ligand>
</feature>
<evidence type="ECO:0000256" key="4">
    <source>
        <dbReference type="ARBA" id="ARBA00022960"/>
    </source>
</evidence>